<dbReference type="EMBL" id="PP944851">
    <property type="protein sequence ID" value="XDJ02154.1"/>
    <property type="molecule type" value="Genomic_DNA"/>
</dbReference>
<reference evidence="1" key="1">
    <citation type="submission" date="2024-06" db="EMBL/GenBank/DDBJ databases">
        <title>This phage originates from the Bacteriophage catalogue of the Bacteriophage Competence Centre, Department of Microbiology und Biotechnology, Max Rubner-Institut, Kiel, Germany.</title>
        <authorList>
            <person name="Sprotte S."/>
            <person name="Brinks E."/>
            <person name="Hille F."/>
        </authorList>
    </citation>
    <scope>NUCLEOTIDE SEQUENCE</scope>
</reference>
<organism evidence="1">
    <name type="scientific">Enterococcus phage PMBT56</name>
    <dbReference type="NCBI Taxonomy" id="3229530"/>
    <lineage>
        <taxon>Viruses</taxon>
        <taxon>Duplodnaviria</taxon>
        <taxon>Heunggongvirae</taxon>
        <taxon>Uroviricota</taxon>
        <taxon>Caudoviricetes</taxon>
        <taxon>Saphexavirus</taxon>
    </lineage>
</organism>
<sequence>MTKTFKNIIATLTILVIALAAATGIATFKAVENANDKAILAERVEALEKLSDRQEYDIAVKSNVIGAYLINHEEEAQKEYTEAYKAHKPTLLKNYREAHK</sequence>
<evidence type="ECO:0000313" key="1">
    <source>
        <dbReference type="EMBL" id="XDJ02154.1"/>
    </source>
</evidence>
<protein>
    <submittedName>
        <fullName evidence="1">Uncharacterized protein</fullName>
    </submittedName>
</protein>
<accession>A0AB39C6A7</accession>
<proteinExistence type="predicted"/>
<name>A0AB39C6A7_9CAUD</name>